<reference evidence="1 2" key="1">
    <citation type="submission" date="2020-08" db="EMBL/GenBank/DDBJ databases">
        <title>Sequencing the genomes of 1000 actinobacteria strains.</title>
        <authorList>
            <person name="Klenk H.-P."/>
        </authorList>
    </citation>
    <scope>NUCLEOTIDE SEQUENCE [LARGE SCALE GENOMIC DNA]</scope>
    <source>
        <strain evidence="1 2">DSM 45486</strain>
    </source>
</reference>
<gene>
    <name evidence="1" type="ORF">F4560_004352</name>
</gene>
<name>A0A7W9M229_9PSEU</name>
<accession>A0A7W9M229</accession>
<dbReference type="Proteomes" id="UP000552097">
    <property type="component" value="Unassembled WGS sequence"/>
</dbReference>
<sequence length="175" mass="18139">MAVSLELSCGIAVIRIEESPDALLPDVRALLNRAVDARAIVLLVEGGVCGDDIKRLVRSSAAQREAVSAALRGVREELANLPVPLVAAIRGSASGEAARLAMGCDLRVLASDGGLGRVTGDRVLVARRVTAAEALRTGLVDRVVPSAAVVRTAVELANECKSAQAVRKSCRIVAP</sequence>
<dbReference type="InterPro" id="IPR029045">
    <property type="entry name" value="ClpP/crotonase-like_dom_sf"/>
</dbReference>
<evidence type="ECO:0000313" key="1">
    <source>
        <dbReference type="EMBL" id="MBB5804584.1"/>
    </source>
</evidence>
<keyword evidence="2" id="KW-1185">Reference proteome</keyword>
<dbReference type="Gene3D" id="3.90.226.10">
    <property type="entry name" value="2-enoyl-CoA Hydratase, Chain A, domain 1"/>
    <property type="match status" value="2"/>
</dbReference>
<dbReference type="EMBL" id="JACHMO010000001">
    <property type="protein sequence ID" value="MBB5804584.1"/>
    <property type="molecule type" value="Genomic_DNA"/>
</dbReference>
<proteinExistence type="predicted"/>
<evidence type="ECO:0000313" key="2">
    <source>
        <dbReference type="Proteomes" id="UP000552097"/>
    </source>
</evidence>
<dbReference type="CDD" id="cd06558">
    <property type="entry name" value="crotonase-like"/>
    <property type="match status" value="1"/>
</dbReference>
<protein>
    <submittedName>
        <fullName evidence="1">Enoyl-CoA hydratase/carnithine racemase</fullName>
    </submittedName>
</protein>
<dbReference type="AlphaFoldDB" id="A0A7W9M229"/>
<dbReference type="PANTHER" id="PTHR11941:SF54">
    <property type="entry name" value="ENOYL-COA HYDRATASE, MITOCHONDRIAL"/>
    <property type="match status" value="1"/>
</dbReference>
<dbReference type="RefSeq" id="WP_184922527.1">
    <property type="nucleotide sequence ID" value="NZ_JACHMO010000001.1"/>
</dbReference>
<dbReference type="GO" id="GO:0006635">
    <property type="term" value="P:fatty acid beta-oxidation"/>
    <property type="evidence" value="ECO:0007669"/>
    <property type="project" value="TreeGrafter"/>
</dbReference>
<dbReference type="PANTHER" id="PTHR11941">
    <property type="entry name" value="ENOYL-COA HYDRATASE-RELATED"/>
    <property type="match status" value="1"/>
</dbReference>
<dbReference type="GO" id="GO:0003824">
    <property type="term" value="F:catalytic activity"/>
    <property type="evidence" value="ECO:0007669"/>
    <property type="project" value="UniProtKB-ARBA"/>
</dbReference>
<dbReference type="Pfam" id="PF00378">
    <property type="entry name" value="ECH_1"/>
    <property type="match status" value="2"/>
</dbReference>
<comment type="caution">
    <text evidence="1">The sequence shown here is derived from an EMBL/GenBank/DDBJ whole genome shotgun (WGS) entry which is preliminary data.</text>
</comment>
<dbReference type="InterPro" id="IPR001753">
    <property type="entry name" value="Enoyl-CoA_hydra/iso"/>
</dbReference>
<dbReference type="SUPFAM" id="SSF52096">
    <property type="entry name" value="ClpP/crotonase"/>
    <property type="match status" value="1"/>
</dbReference>
<organism evidence="1 2">
    <name type="scientific">Saccharothrix ecbatanensis</name>
    <dbReference type="NCBI Taxonomy" id="1105145"/>
    <lineage>
        <taxon>Bacteria</taxon>
        <taxon>Bacillati</taxon>
        <taxon>Actinomycetota</taxon>
        <taxon>Actinomycetes</taxon>
        <taxon>Pseudonocardiales</taxon>
        <taxon>Pseudonocardiaceae</taxon>
        <taxon>Saccharothrix</taxon>
    </lineage>
</organism>